<dbReference type="PANTHER" id="PTHR46044:SF14">
    <property type="entry name" value="ARYLACETONITRILASE"/>
    <property type="match status" value="1"/>
</dbReference>
<dbReference type="InterPro" id="IPR000132">
    <property type="entry name" value="Nitrilase/CN_hydratase_CS"/>
</dbReference>
<dbReference type="InterPro" id="IPR044149">
    <property type="entry name" value="Nitrilases_CHs"/>
</dbReference>
<dbReference type="Gene3D" id="3.60.110.10">
    <property type="entry name" value="Carbon-nitrogen hydrolase"/>
    <property type="match status" value="1"/>
</dbReference>
<dbReference type="PROSITE" id="PS00921">
    <property type="entry name" value="NITRIL_CHT_2"/>
    <property type="match status" value="1"/>
</dbReference>
<keyword evidence="7" id="KW-1185">Reference proteome</keyword>
<comment type="catalytic activity">
    <reaction evidence="3">
        <text>a nitrile + 2 H2O = a carboxylate + NH4(+)</text>
        <dbReference type="Rhea" id="RHEA:21724"/>
        <dbReference type="ChEBI" id="CHEBI:15377"/>
        <dbReference type="ChEBI" id="CHEBI:18379"/>
        <dbReference type="ChEBI" id="CHEBI:28938"/>
        <dbReference type="ChEBI" id="CHEBI:29067"/>
        <dbReference type="EC" id="3.5.5.1"/>
    </reaction>
</comment>
<feature type="domain" description="CN hydrolase" evidence="5">
    <location>
        <begin position="5"/>
        <end position="283"/>
    </location>
</feature>
<dbReference type="SUPFAM" id="SSF56317">
    <property type="entry name" value="Carbon-nitrogen hydrolase"/>
    <property type="match status" value="1"/>
</dbReference>
<dbReference type="PANTHER" id="PTHR46044">
    <property type="entry name" value="NITRILASE"/>
    <property type="match status" value="1"/>
</dbReference>
<dbReference type="CDD" id="cd07564">
    <property type="entry name" value="nitrilases_CHs"/>
    <property type="match status" value="1"/>
</dbReference>
<reference evidence="6 7" key="1">
    <citation type="submission" date="2019-04" db="EMBL/GenBank/DDBJ databases">
        <title>Friends and foes A comparative genomics study of 23 Aspergillus species from section Flavi.</title>
        <authorList>
            <consortium name="DOE Joint Genome Institute"/>
            <person name="Kjaerbolling I."/>
            <person name="Vesth T."/>
            <person name="Frisvad J.C."/>
            <person name="Nybo J.L."/>
            <person name="Theobald S."/>
            <person name="Kildgaard S."/>
            <person name="Isbrandt T."/>
            <person name="Kuo A."/>
            <person name="Sato A."/>
            <person name="Lyhne E.K."/>
            <person name="Kogle M.E."/>
            <person name="Wiebenga A."/>
            <person name="Kun R.S."/>
            <person name="Lubbers R.J."/>
            <person name="Makela M.R."/>
            <person name="Barry K."/>
            <person name="Chovatia M."/>
            <person name="Clum A."/>
            <person name="Daum C."/>
            <person name="Haridas S."/>
            <person name="He G."/>
            <person name="LaButti K."/>
            <person name="Lipzen A."/>
            <person name="Mondo S."/>
            <person name="Riley R."/>
            <person name="Salamov A."/>
            <person name="Simmons B.A."/>
            <person name="Magnuson J.K."/>
            <person name="Henrissat B."/>
            <person name="Mortensen U.H."/>
            <person name="Larsen T.O."/>
            <person name="Devries R.P."/>
            <person name="Grigoriev I.V."/>
            <person name="Machida M."/>
            <person name="Baker S.E."/>
            <person name="Andersen M.R."/>
        </authorList>
    </citation>
    <scope>NUCLEOTIDE SEQUENCE [LARGE SCALE GENOMIC DNA]</scope>
    <source>
        <strain evidence="6 7">CBS 117625</strain>
    </source>
</reference>
<evidence type="ECO:0000256" key="2">
    <source>
        <dbReference type="ARBA" id="ARBA00022801"/>
    </source>
</evidence>
<evidence type="ECO:0000256" key="3">
    <source>
        <dbReference type="ARBA" id="ARBA00036406"/>
    </source>
</evidence>
<evidence type="ECO:0000259" key="5">
    <source>
        <dbReference type="PROSITE" id="PS50263"/>
    </source>
</evidence>
<evidence type="ECO:0000256" key="4">
    <source>
        <dbReference type="ARBA" id="ARBA00039045"/>
    </source>
</evidence>
<dbReference type="Proteomes" id="UP000325672">
    <property type="component" value="Unassembled WGS sequence"/>
</dbReference>
<accession>A0A5N6TC54</accession>
<keyword evidence="2 6" id="KW-0378">Hydrolase</keyword>
<dbReference type="InterPro" id="IPR036526">
    <property type="entry name" value="C-N_Hydrolase_sf"/>
</dbReference>
<dbReference type="PROSITE" id="PS50263">
    <property type="entry name" value="CN_HYDROLASE"/>
    <property type="match status" value="1"/>
</dbReference>
<dbReference type="GeneID" id="43642601"/>
<dbReference type="EMBL" id="ML743551">
    <property type="protein sequence ID" value="KAE8143968.1"/>
    <property type="molecule type" value="Genomic_DNA"/>
</dbReference>
<comment type="similarity">
    <text evidence="1">Belongs to the carbon-nitrogen hydrolase superfamily. Nitrilase family.</text>
</comment>
<dbReference type="InterPro" id="IPR003010">
    <property type="entry name" value="C-N_Hydrolase"/>
</dbReference>
<dbReference type="GO" id="GO:0000257">
    <property type="term" value="F:nitrilase activity"/>
    <property type="evidence" value="ECO:0007669"/>
    <property type="project" value="UniProtKB-EC"/>
</dbReference>
<organism evidence="6 7">
    <name type="scientific">Aspergillus pseudotamarii</name>
    <dbReference type="NCBI Taxonomy" id="132259"/>
    <lineage>
        <taxon>Eukaryota</taxon>
        <taxon>Fungi</taxon>
        <taxon>Dikarya</taxon>
        <taxon>Ascomycota</taxon>
        <taxon>Pezizomycotina</taxon>
        <taxon>Eurotiomycetes</taxon>
        <taxon>Eurotiomycetidae</taxon>
        <taxon>Eurotiales</taxon>
        <taxon>Aspergillaceae</taxon>
        <taxon>Aspergillus</taxon>
        <taxon>Aspergillus subgen. Circumdati</taxon>
    </lineage>
</organism>
<dbReference type="EC" id="3.5.5.1" evidence="4"/>
<dbReference type="RefSeq" id="XP_031920031.1">
    <property type="nucleotide sequence ID" value="XM_032058391.1"/>
</dbReference>
<evidence type="ECO:0000313" key="7">
    <source>
        <dbReference type="Proteomes" id="UP000325672"/>
    </source>
</evidence>
<gene>
    <name evidence="6" type="ORF">BDV38DRAFT_277032</name>
</gene>
<protein>
    <recommendedName>
        <fullName evidence="4">nitrilase</fullName>
        <ecNumber evidence="4">3.5.5.1</ecNumber>
    </recommendedName>
</protein>
<dbReference type="Pfam" id="PF00795">
    <property type="entry name" value="CN_hydrolase"/>
    <property type="match status" value="1"/>
</dbReference>
<proteinExistence type="inferred from homology"/>
<dbReference type="AlphaFoldDB" id="A0A5N6TC54"/>
<dbReference type="OrthoDB" id="10250282at2759"/>
<evidence type="ECO:0000313" key="6">
    <source>
        <dbReference type="EMBL" id="KAE8143968.1"/>
    </source>
</evidence>
<name>A0A5N6TC54_ASPPS</name>
<evidence type="ECO:0000256" key="1">
    <source>
        <dbReference type="ARBA" id="ARBA00008129"/>
    </source>
</evidence>
<dbReference type="GO" id="GO:0016836">
    <property type="term" value="F:hydro-lyase activity"/>
    <property type="evidence" value="ECO:0007669"/>
    <property type="project" value="UniProtKB-ARBA"/>
</dbReference>
<sequence length="325" mass="36178">MGKKVRVACVQAEPAWNDLEAGVNKVIAIIEEASGNNTQVLGFPEVFIPGYPWCMFLHPPASNSDFFVKYLQNSMSMDSPQMRRIRAAVKRTGMFVVLGYSERHNGSMYISQAFIDPKGEIVLNRRKIKPTNIERAYWGTGQGESLQTVVPTEFGRIGALNCWEHTQPLLRYYEYEQNAEIHVASWPAMWDAKDSTDDTPLHQSSATMNQRLSQVVAFEGACVVLVCTQVMSEQNAERNGITGWSDPQLPGGGFSMIYGADGAPLCDPLPPGEEGILYANVDLDENLKAKQLIDVVGHYSRPELLSLRVNTHGARPVHHAYEPHQ</sequence>